<evidence type="ECO:0000313" key="4">
    <source>
        <dbReference type="EMBL" id="ALC17247.1"/>
    </source>
</evidence>
<dbReference type="InterPro" id="IPR052163">
    <property type="entry name" value="DGC-Regulatory_Protein"/>
</dbReference>
<dbReference type="Gene3D" id="3.30.70.270">
    <property type="match status" value="1"/>
</dbReference>
<dbReference type="AlphaFoldDB" id="A0A0M4D7S3"/>
<dbReference type="STRING" id="1603606.DSOUD_2494"/>
<dbReference type="InterPro" id="IPR029787">
    <property type="entry name" value="Nucleotide_cyclase"/>
</dbReference>
<dbReference type="SMART" id="SM00267">
    <property type="entry name" value="GGDEF"/>
    <property type="match status" value="1"/>
</dbReference>
<dbReference type="GO" id="GO:0003824">
    <property type="term" value="F:catalytic activity"/>
    <property type="evidence" value="ECO:0007669"/>
    <property type="project" value="UniProtKB-ARBA"/>
</dbReference>
<accession>A0A0M4D7S3</accession>
<dbReference type="Gene3D" id="3.30.450.20">
    <property type="entry name" value="PAS domain"/>
    <property type="match status" value="1"/>
</dbReference>
<feature type="domain" description="GGDEF" evidence="3">
    <location>
        <begin position="243"/>
        <end position="376"/>
    </location>
</feature>
<dbReference type="InterPro" id="IPR000014">
    <property type="entry name" value="PAS"/>
</dbReference>
<dbReference type="InterPro" id="IPR000160">
    <property type="entry name" value="GGDEF_dom"/>
</dbReference>
<dbReference type="NCBIfam" id="TIGR00254">
    <property type="entry name" value="GGDEF"/>
    <property type="match status" value="1"/>
</dbReference>
<reference evidence="4 5" key="1">
    <citation type="submission" date="2015-07" db="EMBL/GenBank/DDBJ databases">
        <title>Isolation and Genomic Characterization of a Novel Halophilic Metal-Reducing Deltaproteobacterium from the Deep Subsurface.</title>
        <authorList>
            <person name="Badalamenti J.P."/>
            <person name="Summers Z.M."/>
            <person name="Gralnick J.A."/>
            <person name="Bond D.R."/>
        </authorList>
    </citation>
    <scope>NUCLEOTIDE SEQUENCE [LARGE SCALE GENOMIC DNA]</scope>
    <source>
        <strain evidence="4 5">WTL</strain>
    </source>
</reference>
<feature type="domain" description="PAC" evidence="2">
    <location>
        <begin position="159"/>
        <end position="211"/>
    </location>
</feature>
<dbReference type="PANTHER" id="PTHR46663:SF3">
    <property type="entry name" value="SLL0267 PROTEIN"/>
    <property type="match status" value="1"/>
</dbReference>
<evidence type="ECO:0000313" key="5">
    <source>
        <dbReference type="Proteomes" id="UP000057158"/>
    </source>
</evidence>
<gene>
    <name evidence="4" type="ORF">DSOUD_2494</name>
</gene>
<dbReference type="InterPro" id="IPR000700">
    <property type="entry name" value="PAS-assoc_C"/>
</dbReference>
<organism evidence="4 5">
    <name type="scientific">Desulfuromonas soudanensis</name>
    <dbReference type="NCBI Taxonomy" id="1603606"/>
    <lineage>
        <taxon>Bacteria</taxon>
        <taxon>Pseudomonadati</taxon>
        <taxon>Thermodesulfobacteriota</taxon>
        <taxon>Desulfuromonadia</taxon>
        <taxon>Desulfuromonadales</taxon>
        <taxon>Desulfuromonadaceae</taxon>
        <taxon>Desulfuromonas</taxon>
    </lineage>
</organism>
<dbReference type="PANTHER" id="PTHR46663">
    <property type="entry name" value="DIGUANYLATE CYCLASE DGCT-RELATED"/>
    <property type="match status" value="1"/>
</dbReference>
<dbReference type="FunFam" id="3.30.450.20:FF:000099">
    <property type="entry name" value="Sensory box sensor histidine kinase"/>
    <property type="match status" value="1"/>
</dbReference>
<dbReference type="CDD" id="cd01949">
    <property type="entry name" value="GGDEF"/>
    <property type="match status" value="1"/>
</dbReference>
<protein>
    <submittedName>
        <fullName evidence="4">Sensor diguanylate cyclase, PAS domain-containing</fullName>
    </submittedName>
</protein>
<keyword evidence="1" id="KW-1133">Transmembrane helix</keyword>
<dbReference type="RefSeq" id="WP_053551272.1">
    <property type="nucleotide sequence ID" value="NZ_CP010802.1"/>
</dbReference>
<evidence type="ECO:0000259" key="3">
    <source>
        <dbReference type="PROSITE" id="PS50887"/>
    </source>
</evidence>
<feature type="transmembrane region" description="Helical" evidence="1">
    <location>
        <begin position="51"/>
        <end position="69"/>
    </location>
</feature>
<feature type="transmembrane region" description="Helical" evidence="1">
    <location>
        <begin position="12"/>
        <end position="31"/>
    </location>
</feature>
<dbReference type="Pfam" id="PF08447">
    <property type="entry name" value="PAS_3"/>
    <property type="match status" value="1"/>
</dbReference>
<dbReference type="SUPFAM" id="SSF55073">
    <property type="entry name" value="Nucleotide cyclase"/>
    <property type="match status" value="1"/>
</dbReference>
<dbReference type="InterPro" id="IPR035965">
    <property type="entry name" value="PAS-like_dom_sf"/>
</dbReference>
<proteinExistence type="predicted"/>
<dbReference type="SMART" id="SM00091">
    <property type="entry name" value="PAS"/>
    <property type="match status" value="1"/>
</dbReference>
<evidence type="ECO:0000259" key="2">
    <source>
        <dbReference type="PROSITE" id="PS50113"/>
    </source>
</evidence>
<dbReference type="PATRIC" id="fig|1603606.3.peg.2696"/>
<dbReference type="InterPro" id="IPR013655">
    <property type="entry name" value="PAS_fold_3"/>
</dbReference>
<dbReference type="Pfam" id="PF00990">
    <property type="entry name" value="GGDEF"/>
    <property type="match status" value="1"/>
</dbReference>
<dbReference type="NCBIfam" id="TIGR00229">
    <property type="entry name" value="sensory_box"/>
    <property type="match status" value="1"/>
</dbReference>
<dbReference type="SUPFAM" id="SSF55785">
    <property type="entry name" value="PYP-like sensor domain (PAS domain)"/>
    <property type="match status" value="1"/>
</dbReference>
<dbReference type="InterPro" id="IPR043128">
    <property type="entry name" value="Rev_trsase/Diguanyl_cyclase"/>
</dbReference>
<dbReference type="PROSITE" id="PS50887">
    <property type="entry name" value="GGDEF"/>
    <property type="match status" value="1"/>
</dbReference>
<dbReference type="FunFam" id="3.30.70.270:FF:000001">
    <property type="entry name" value="Diguanylate cyclase domain protein"/>
    <property type="match status" value="1"/>
</dbReference>
<dbReference type="Proteomes" id="UP000057158">
    <property type="component" value="Chromosome"/>
</dbReference>
<keyword evidence="1" id="KW-0472">Membrane</keyword>
<sequence>MKSSLPPIRPQISTLRIVFAYLVLSGVWVLYSDTLLLLMVEDSQRLTELQTVKGWLFVLVTSCFLYVLINRRLLAGHLAEREAVDRRDYYLTILEDFPALIWRAGLDTHCNYFNRTWLEFTGRPLEMELGDGWTEGVHPDDFQECVDTYLEAFAAQRPFSMEYRLRRYDGEYRWILDIGRPFFDPEGEFAGYIGSCFDITDKKLAEEQIRTLAYYDPLTSLPNRTLFQDRLNLALAQARRDGGKMAVLFLDLDRFKNINDTLGHPCGDLLLQQVAERLKTCTREGDTVARFGGDEFVILLPKVADDRPAAMVSEKILKLFESPFQLGERTLRTSTSIGYVLYPEDGQTCEDLLKHADSAMYRAKELGRNRAEKYTPEMRPAEDLPAIV</sequence>
<dbReference type="InterPro" id="IPR001610">
    <property type="entry name" value="PAC"/>
</dbReference>
<evidence type="ECO:0000256" key="1">
    <source>
        <dbReference type="SAM" id="Phobius"/>
    </source>
</evidence>
<keyword evidence="1" id="KW-0812">Transmembrane</keyword>
<dbReference type="SMART" id="SM00086">
    <property type="entry name" value="PAC"/>
    <property type="match status" value="1"/>
</dbReference>
<name>A0A0M4D7S3_9BACT</name>
<keyword evidence="5" id="KW-1185">Reference proteome</keyword>
<dbReference type="CDD" id="cd00130">
    <property type="entry name" value="PAS"/>
    <property type="match status" value="1"/>
</dbReference>
<dbReference type="KEGG" id="des:DSOUD_2494"/>
<dbReference type="PROSITE" id="PS50113">
    <property type="entry name" value="PAC"/>
    <property type="match status" value="1"/>
</dbReference>
<dbReference type="EMBL" id="CP010802">
    <property type="protein sequence ID" value="ALC17247.1"/>
    <property type="molecule type" value="Genomic_DNA"/>
</dbReference>